<gene>
    <name evidence="2" type="ORF">A2024_01510</name>
</gene>
<dbReference type="AlphaFoldDB" id="A0A1F5R378"/>
<evidence type="ECO:0000256" key="1">
    <source>
        <dbReference type="PIRSR" id="PIRSR006661-1"/>
    </source>
</evidence>
<proteinExistence type="predicted"/>
<dbReference type="PANTHER" id="PTHR43169:SF2">
    <property type="entry name" value="NAD_GMP SYNTHASE DOMAIN-CONTAINING PROTEIN"/>
    <property type="match status" value="1"/>
</dbReference>
<dbReference type="InterPro" id="IPR014729">
    <property type="entry name" value="Rossmann-like_a/b/a_fold"/>
</dbReference>
<evidence type="ECO:0000313" key="2">
    <source>
        <dbReference type="EMBL" id="OGF08925.1"/>
    </source>
</evidence>
<dbReference type="GO" id="GO:0016783">
    <property type="term" value="F:sulfurtransferase activity"/>
    <property type="evidence" value="ECO:0007669"/>
    <property type="project" value="InterPro"/>
</dbReference>
<accession>A0A1F5R378</accession>
<dbReference type="EMBL" id="MFFM01000046">
    <property type="protein sequence ID" value="OGF08925.1"/>
    <property type="molecule type" value="Genomic_DNA"/>
</dbReference>
<dbReference type="SUPFAM" id="SSF52402">
    <property type="entry name" value="Adenine nucleotide alpha hydrolases-like"/>
    <property type="match status" value="1"/>
</dbReference>
<organism evidence="2 3">
    <name type="scientific">Candidatus Edwardsbacteria bacterium GWF2_54_11</name>
    <dbReference type="NCBI Taxonomy" id="1817851"/>
    <lineage>
        <taxon>Bacteria</taxon>
        <taxon>Candidatus Edwardsiibacteriota</taxon>
    </lineage>
</organism>
<dbReference type="NCBIfam" id="TIGR00268">
    <property type="entry name" value="ATP-dependent sacrificial sulfur transferase LarE"/>
    <property type="match status" value="1"/>
</dbReference>
<evidence type="ECO:0000313" key="3">
    <source>
        <dbReference type="Proteomes" id="UP000177230"/>
    </source>
</evidence>
<dbReference type="InterPro" id="IPR005232">
    <property type="entry name" value="LarE"/>
</dbReference>
<dbReference type="Proteomes" id="UP000177230">
    <property type="component" value="Unassembled WGS sequence"/>
</dbReference>
<dbReference type="PIRSF" id="PIRSF006661">
    <property type="entry name" value="PP-lp_UCP006661"/>
    <property type="match status" value="1"/>
</dbReference>
<dbReference type="CDD" id="cd01990">
    <property type="entry name" value="LarE-like"/>
    <property type="match status" value="1"/>
</dbReference>
<comment type="caution">
    <text evidence="2">The sequence shown here is derived from an EMBL/GenBank/DDBJ whole genome shotgun (WGS) entry which is preliminary data.</text>
</comment>
<protein>
    <submittedName>
        <fullName evidence="2">TIGR00268 family protein</fullName>
    </submittedName>
</protein>
<dbReference type="InterPro" id="IPR052188">
    <property type="entry name" value="Ni-pincer_cofactor_biosynth"/>
</dbReference>
<name>A0A1F5R378_9BACT</name>
<reference evidence="2 3" key="1">
    <citation type="journal article" date="2016" name="Nat. Commun.">
        <title>Thousands of microbial genomes shed light on interconnected biogeochemical processes in an aquifer system.</title>
        <authorList>
            <person name="Anantharaman K."/>
            <person name="Brown C.T."/>
            <person name="Hug L.A."/>
            <person name="Sharon I."/>
            <person name="Castelle C.J."/>
            <person name="Probst A.J."/>
            <person name="Thomas B.C."/>
            <person name="Singh A."/>
            <person name="Wilkins M.J."/>
            <person name="Karaoz U."/>
            <person name="Brodie E.L."/>
            <person name="Williams K.H."/>
            <person name="Hubbard S.S."/>
            <person name="Banfield J.F."/>
        </authorList>
    </citation>
    <scope>NUCLEOTIDE SEQUENCE [LARGE SCALE GENOMIC DNA]</scope>
</reference>
<sequence>MGLREKQTKLVSLLRSYGSILVAYSGGIDSTFLAVTAKKILGEDHLAVTAVSAIHSGDETRTALTIAGKYNLNHLAIKTGELKDKAFLANPPDRCYHCKSLLWREMKKIAKAKGISAIIDGSTADDKKEYRPGKAASIKYGIKSPLAEAGLTKAEIRSLSKKMGLPNWNAPSNSCLATRIPYGQKITIPELKRIGRAEAPLKKMGFGHLRVRHHGDLARIEIPTAQFNQALKLKNKIIEFLREAGYKFVTLDLAGYQKGCYDDGKKNAKRKT</sequence>
<feature type="active site" description="Nucleophile and sulfur donor" evidence="1">
    <location>
        <position position="175"/>
    </location>
</feature>
<dbReference type="PANTHER" id="PTHR43169">
    <property type="entry name" value="EXSB FAMILY PROTEIN"/>
    <property type="match status" value="1"/>
</dbReference>
<dbReference type="Gene3D" id="3.40.50.620">
    <property type="entry name" value="HUPs"/>
    <property type="match status" value="1"/>
</dbReference>